<sequence>MGKYDIDQFRVSVIIPVYNAAKFVTKSVESAVHLKEVGEILLIEDNSPDNALEICLQLQKMYDKVRLFRHPNGENRGAGASRNLGISYAQYDYIAFLDADDWYLPNRFDYARSVYSLDKFDVLMEKSITDSSKYIYQLKDESTFSALLRMGRGTIATNAITIKRSILKPPFLFNEDLRLNQDTDLWLKLSLYCNVITNFNSDPVSVVRIHANNRITKSKFEDKYKFRHNLLRLYVFNRHVSFSNQLYIIKRFTVIALAINKYRITKLFA</sequence>
<comment type="caution">
    <text evidence="2">The sequence shown here is derived from an EMBL/GenBank/DDBJ whole genome shotgun (WGS) entry which is preliminary data.</text>
</comment>
<gene>
    <name evidence="2" type="ORF">BD749_3061</name>
</gene>
<dbReference type="Gene3D" id="3.90.550.10">
    <property type="entry name" value="Spore Coat Polysaccharide Biosynthesis Protein SpsA, Chain A"/>
    <property type="match status" value="1"/>
</dbReference>
<dbReference type="EMBL" id="PJMU01000003">
    <property type="protein sequence ID" value="PKV63222.1"/>
    <property type="molecule type" value="Genomic_DNA"/>
</dbReference>
<protein>
    <submittedName>
        <fullName evidence="2">Glycosyltransferase involved in cell wall biosynthesis</fullName>
    </submittedName>
</protein>
<dbReference type="PANTHER" id="PTHR22916">
    <property type="entry name" value="GLYCOSYLTRANSFERASE"/>
    <property type="match status" value="1"/>
</dbReference>
<dbReference type="RefSeq" id="WP_101445849.1">
    <property type="nucleotide sequence ID" value="NZ_PJMU01000003.1"/>
</dbReference>
<dbReference type="Proteomes" id="UP000233782">
    <property type="component" value="Unassembled WGS sequence"/>
</dbReference>
<accession>A0A2N3U903</accession>
<dbReference type="PANTHER" id="PTHR22916:SF3">
    <property type="entry name" value="UDP-GLCNAC:BETAGAL BETA-1,3-N-ACETYLGLUCOSAMINYLTRANSFERASE-LIKE PROTEIN 1"/>
    <property type="match status" value="1"/>
</dbReference>
<dbReference type="CDD" id="cd00761">
    <property type="entry name" value="Glyco_tranf_GTA_type"/>
    <property type="match status" value="1"/>
</dbReference>
<dbReference type="OrthoDB" id="927791at2"/>
<dbReference type="Pfam" id="PF00535">
    <property type="entry name" value="Glycos_transf_2"/>
    <property type="match status" value="1"/>
</dbReference>
<evidence type="ECO:0000259" key="1">
    <source>
        <dbReference type="Pfam" id="PF00535"/>
    </source>
</evidence>
<evidence type="ECO:0000313" key="3">
    <source>
        <dbReference type="Proteomes" id="UP000233782"/>
    </source>
</evidence>
<dbReference type="InterPro" id="IPR029044">
    <property type="entry name" value="Nucleotide-diphossugar_trans"/>
</dbReference>
<evidence type="ECO:0000313" key="2">
    <source>
        <dbReference type="EMBL" id="PKV63222.1"/>
    </source>
</evidence>
<reference evidence="2 3" key="1">
    <citation type="submission" date="2017-12" db="EMBL/GenBank/DDBJ databases">
        <title>Genomic Encyclopedia of Type Strains, Phase III (KMG-III): the genomes of soil and plant-associated and newly described type strains.</title>
        <authorList>
            <person name="Whitman W."/>
        </authorList>
    </citation>
    <scope>NUCLEOTIDE SEQUENCE [LARGE SCALE GENOMIC DNA]</scope>
    <source>
        <strain evidence="2 3">LP43</strain>
    </source>
</reference>
<dbReference type="SUPFAM" id="SSF53448">
    <property type="entry name" value="Nucleotide-diphospho-sugar transferases"/>
    <property type="match status" value="1"/>
</dbReference>
<feature type="domain" description="Glycosyltransferase 2-like" evidence="1">
    <location>
        <begin position="12"/>
        <end position="108"/>
    </location>
</feature>
<organism evidence="2 3">
    <name type="scientific">Pontibacter ramchanderi</name>
    <dbReference type="NCBI Taxonomy" id="1179743"/>
    <lineage>
        <taxon>Bacteria</taxon>
        <taxon>Pseudomonadati</taxon>
        <taxon>Bacteroidota</taxon>
        <taxon>Cytophagia</taxon>
        <taxon>Cytophagales</taxon>
        <taxon>Hymenobacteraceae</taxon>
        <taxon>Pontibacter</taxon>
    </lineage>
</organism>
<keyword evidence="3" id="KW-1185">Reference proteome</keyword>
<dbReference type="AlphaFoldDB" id="A0A2N3U903"/>
<keyword evidence="2" id="KW-0808">Transferase</keyword>
<proteinExistence type="predicted"/>
<dbReference type="GO" id="GO:0016758">
    <property type="term" value="F:hexosyltransferase activity"/>
    <property type="evidence" value="ECO:0007669"/>
    <property type="project" value="UniProtKB-ARBA"/>
</dbReference>
<dbReference type="InterPro" id="IPR001173">
    <property type="entry name" value="Glyco_trans_2-like"/>
</dbReference>
<name>A0A2N3U903_9BACT</name>